<sequence length="88" mass="10124">MREPTEPSLQTGENTLIDLHQIDESTSLIEVEEPQESRHRGGHLSAEHMERIHRRHRRERFLIKLDLALLIVVCACAGGILFGLQFLQ</sequence>
<keyword evidence="1" id="KW-1133">Transmembrane helix</keyword>
<dbReference type="EMBL" id="JAAIIF010000008">
    <property type="protein sequence ID" value="NMM96392.1"/>
    <property type="molecule type" value="Genomic_DNA"/>
</dbReference>
<keyword evidence="1" id="KW-0812">Transmembrane</keyword>
<dbReference type="RefSeq" id="WP_169080098.1">
    <property type="nucleotide sequence ID" value="NZ_JAAIIF010000008.1"/>
</dbReference>
<feature type="transmembrane region" description="Helical" evidence="1">
    <location>
        <begin position="61"/>
        <end position="87"/>
    </location>
</feature>
<evidence type="ECO:0000256" key="1">
    <source>
        <dbReference type="SAM" id="Phobius"/>
    </source>
</evidence>
<accession>A0A7Y0HVM5</accession>
<keyword evidence="1" id="KW-0472">Membrane</keyword>
<dbReference type="Proteomes" id="UP000529710">
    <property type="component" value="Unassembled WGS sequence"/>
</dbReference>
<proteinExistence type="predicted"/>
<keyword evidence="3" id="KW-1185">Reference proteome</keyword>
<gene>
    <name evidence="2" type="ORF">G1C98_1128</name>
</gene>
<name>A0A7Y0HVM5_9BIFI</name>
<dbReference type="AlphaFoldDB" id="A0A7Y0HVM5"/>
<reference evidence="2 3" key="1">
    <citation type="submission" date="2020-02" db="EMBL/GenBank/DDBJ databases">
        <title>Characterization of phylogenetic diversity of novel bifidobacterial species isolated in Czech ZOOs.</title>
        <authorList>
            <person name="Lugli G.A."/>
            <person name="Vera N.B."/>
            <person name="Ventura M."/>
        </authorList>
    </citation>
    <scope>NUCLEOTIDE SEQUENCE [LARGE SCALE GENOMIC DNA]</scope>
    <source>
        <strain evidence="2 3">DSM 109960</strain>
    </source>
</reference>
<protein>
    <submittedName>
        <fullName evidence="2">Uncharacterized protein</fullName>
    </submittedName>
</protein>
<comment type="caution">
    <text evidence="2">The sequence shown here is derived from an EMBL/GenBank/DDBJ whole genome shotgun (WGS) entry which is preliminary data.</text>
</comment>
<evidence type="ECO:0000313" key="3">
    <source>
        <dbReference type="Proteomes" id="UP000529710"/>
    </source>
</evidence>
<evidence type="ECO:0000313" key="2">
    <source>
        <dbReference type="EMBL" id="NMM96392.1"/>
    </source>
</evidence>
<organism evidence="2 3">
    <name type="scientific">Bifidobacterium erythrocebi</name>
    <dbReference type="NCBI Taxonomy" id="2675325"/>
    <lineage>
        <taxon>Bacteria</taxon>
        <taxon>Bacillati</taxon>
        <taxon>Actinomycetota</taxon>
        <taxon>Actinomycetes</taxon>
        <taxon>Bifidobacteriales</taxon>
        <taxon>Bifidobacteriaceae</taxon>
        <taxon>Bifidobacterium</taxon>
    </lineage>
</organism>